<keyword evidence="2 4" id="KW-0560">Oxidoreductase</keyword>
<dbReference type="EMBL" id="CP073708">
    <property type="protein sequence ID" value="QUO43228.1"/>
    <property type="molecule type" value="Genomic_DNA"/>
</dbReference>
<dbReference type="FunFam" id="3.40.50.720:FF:000084">
    <property type="entry name" value="Short-chain dehydrogenase reductase"/>
    <property type="match status" value="1"/>
</dbReference>
<gene>
    <name evidence="4" type="ORF">JD108_10220</name>
    <name evidence="5" type="ORF">KDJ56_09915</name>
</gene>
<dbReference type="PANTHER" id="PTHR42879">
    <property type="entry name" value="3-OXOACYL-(ACYL-CARRIER-PROTEIN) REDUCTASE"/>
    <property type="match status" value="1"/>
</dbReference>
<accession>A0A7T5JQD0</accession>
<dbReference type="AlphaFoldDB" id="A0A7T5JQD0"/>
<dbReference type="NCBIfam" id="NF009093">
    <property type="entry name" value="PRK12429.1"/>
    <property type="match status" value="1"/>
</dbReference>
<evidence type="ECO:0000313" key="7">
    <source>
        <dbReference type="Proteomes" id="UP000677234"/>
    </source>
</evidence>
<sequence length="263" mass="27882">MHTKSLHQKVALVTGGASGIGLAIAEKLYQAGAHLAIADIDADKAKSALETIPEREGQKKAAIQADLSDVESIRRMVAQCEADIGAVDILVNNAGFQHVAPIEACEPAIFQKLIDVMLVGPFVATQAVFAQMKERGWGRIINISSINGKIGAPYKAGYCSAKHGIIGLTRVTAMEAVNSGVTCNAICPGYVDTPLVRNQLADLAKSYQLAEEEVLEEVILRHVPQHRLLEASEVGDMAVFLASEQAAAITGQAINVSGGYVMH</sequence>
<dbReference type="PRINTS" id="PR00080">
    <property type="entry name" value="SDRFAMILY"/>
</dbReference>
<reference evidence="4 6" key="1">
    <citation type="submission" date="2020-12" db="EMBL/GenBank/DDBJ databases">
        <title>strain FJAT-54423T represents a novel species of the genus Brevibacillus.</title>
        <authorList>
            <person name="Tang R."/>
        </authorList>
    </citation>
    <scope>NUCLEOTIDE SEQUENCE [LARGE SCALE GENOMIC DNA]</scope>
    <source>
        <strain evidence="4 6">FJAT-54423</strain>
    </source>
</reference>
<dbReference type="PROSITE" id="PS00061">
    <property type="entry name" value="ADH_SHORT"/>
    <property type="match status" value="1"/>
</dbReference>
<comment type="similarity">
    <text evidence="1 3">Belongs to the short-chain dehydrogenases/reductases (SDR) family.</text>
</comment>
<protein>
    <submittedName>
        <fullName evidence="4">3-hydroxybutyrate dehydrogenase</fullName>
        <ecNumber evidence="4">1.1.1.30</ecNumber>
    </submittedName>
</protein>
<dbReference type="Gene3D" id="3.40.50.720">
    <property type="entry name" value="NAD(P)-binding Rossmann-like Domain"/>
    <property type="match status" value="1"/>
</dbReference>
<dbReference type="NCBIfam" id="TIGR01963">
    <property type="entry name" value="PHB_DH"/>
    <property type="match status" value="1"/>
</dbReference>
<dbReference type="PRINTS" id="PR00081">
    <property type="entry name" value="GDHRDH"/>
</dbReference>
<evidence type="ECO:0000313" key="5">
    <source>
        <dbReference type="EMBL" id="QUO43228.1"/>
    </source>
</evidence>
<evidence type="ECO:0000313" key="4">
    <source>
        <dbReference type="EMBL" id="QQE76199.1"/>
    </source>
</evidence>
<proteinExistence type="inferred from homology"/>
<dbReference type="EC" id="1.1.1.30" evidence="4"/>
<dbReference type="Proteomes" id="UP000677234">
    <property type="component" value="Chromosome"/>
</dbReference>
<dbReference type="KEGG" id="bcop:JD108_10220"/>
<organism evidence="4 6">
    <name type="scientific">Brevibacillus composti</name>
    <dbReference type="NCBI Taxonomy" id="2796470"/>
    <lineage>
        <taxon>Bacteria</taxon>
        <taxon>Bacillati</taxon>
        <taxon>Bacillota</taxon>
        <taxon>Bacilli</taxon>
        <taxon>Bacillales</taxon>
        <taxon>Paenibacillaceae</taxon>
        <taxon>Brevibacillus</taxon>
    </lineage>
</organism>
<dbReference type="RefSeq" id="WP_198829705.1">
    <property type="nucleotide sequence ID" value="NZ_CP066308.1"/>
</dbReference>
<evidence type="ECO:0000256" key="2">
    <source>
        <dbReference type="ARBA" id="ARBA00023002"/>
    </source>
</evidence>
<keyword evidence="7" id="KW-1185">Reference proteome</keyword>
<name>A0A7T5JQD0_9BACL</name>
<evidence type="ECO:0000256" key="3">
    <source>
        <dbReference type="RuleBase" id="RU000363"/>
    </source>
</evidence>
<dbReference type="InterPro" id="IPR002347">
    <property type="entry name" value="SDR_fam"/>
</dbReference>
<dbReference type="SUPFAM" id="SSF51735">
    <property type="entry name" value="NAD(P)-binding Rossmann-fold domains"/>
    <property type="match status" value="1"/>
</dbReference>
<dbReference type="GO" id="GO:0008206">
    <property type="term" value="P:bile acid metabolic process"/>
    <property type="evidence" value="ECO:0007669"/>
    <property type="project" value="UniProtKB-ARBA"/>
</dbReference>
<evidence type="ECO:0000313" key="6">
    <source>
        <dbReference type="Proteomes" id="UP000595847"/>
    </source>
</evidence>
<reference evidence="5" key="2">
    <citation type="submission" date="2021-04" db="EMBL/GenBank/DDBJ databases">
        <title>Brevibacillus composti FJAT-54423, complete genome.</title>
        <authorList>
            <person name="Tang R."/>
        </authorList>
    </citation>
    <scope>NUCLEOTIDE SEQUENCE</scope>
    <source>
        <strain evidence="5">FJAT-54424</strain>
    </source>
</reference>
<dbReference type="InterPro" id="IPR050259">
    <property type="entry name" value="SDR"/>
</dbReference>
<dbReference type="InterPro" id="IPR020904">
    <property type="entry name" value="Sc_DH/Rdtase_CS"/>
</dbReference>
<dbReference type="Proteomes" id="UP000595847">
    <property type="component" value="Chromosome"/>
</dbReference>
<evidence type="ECO:0000256" key="1">
    <source>
        <dbReference type="ARBA" id="ARBA00006484"/>
    </source>
</evidence>
<dbReference type="GO" id="GO:0003858">
    <property type="term" value="F:3-hydroxybutyrate dehydrogenase activity"/>
    <property type="evidence" value="ECO:0007669"/>
    <property type="project" value="UniProtKB-EC"/>
</dbReference>
<dbReference type="Pfam" id="PF00106">
    <property type="entry name" value="adh_short"/>
    <property type="match status" value="1"/>
</dbReference>
<dbReference type="InterPro" id="IPR036291">
    <property type="entry name" value="NAD(P)-bd_dom_sf"/>
</dbReference>
<dbReference type="EMBL" id="CP066308">
    <property type="protein sequence ID" value="QQE76199.1"/>
    <property type="molecule type" value="Genomic_DNA"/>
</dbReference>
<dbReference type="PANTHER" id="PTHR42879:SF2">
    <property type="entry name" value="3-OXOACYL-[ACYL-CARRIER-PROTEIN] REDUCTASE FABG"/>
    <property type="match status" value="1"/>
</dbReference>
<dbReference type="InterPro" id="IPR011294">
    <property type="entry name" value="3-OHbutyrate_DH"/>
</dbReference>